<comment type="caution">
    <text evidence="10">The sequence shown here is derived from an EMBL/GenBank/DDBJ whole genome shotgun (WGS) entry which is preliminary data.</text>
</comment>
<evidence type="ECO:0000313" key="11">
    <source>
        <dbReference type="Proteomes" id="UP001297600"/>
    </source>
</evidence>
<evidence type="ECO:0000256" key="8">
    <source>
        <dbReference type="SAM" id="SignalP"/>
    </source>
</evidence>
<dbReference type="InterPro" id="IPR036280">
    <property type="entry name" value="Multihaem_cyt_sf"/>
</dbReference>
<gene>
    <name evidence="10" type="ORF">MAF45_05155</name>
</gene>
<evidence type="ECO:0000256" key="7">
    <source>
        <dbReference type="ARBA" id="ARBA00023004"/>
    </source>
</evidence>
<keyword evidence="3" id="KW-0813">Transport</keyword>
<comment type="cofactor">
    <cofactor evidence="1">
        <name>heme c</name>
        <dbReference type="ChEBI" id="CHEBI:61717"/>
    </cofactor>
</comment>
<keyword evidence="4" id="KW-0349">Heme</keyword>
<keyword evidence="11" id="KW-1185">Reference proteome</keyword>
<dbReference type="Proteomes" id="UP001297600">
    <property type="component" value="Unassembled WGS sequence"/>
</dbReference>
<evidence type="ECO:0000256" key="3">
    <source>
        <dbReference type="ARBA" id="ARBA00022448"/>
    </source>
</evidence>
<feature type="domain" description="Tetrahaem cytochrome" evidence="9">
    <location>
        <begin position="33"/>
        <end position="110"/>
    </location>
</feature>
<sequence>MKFSANLAIASILLAFAASSAFAAGGNFGADKHIKAGLKCESCHGPDKKIETPEKEQCIKCHDPKKLAEKTKNVKPTNPHDSPHYHQDLECTLCHLQHEKPEIYCNQCHKFDFKMP</sequence>
<accession>A0ABS9MS54</accession>
<feature type="chain" id="PRO_5046664957" evidence="8">
    <location>
        <begin position="24"/>
        <end position="116"/>
    </location>
</feature>
<proteinExistence type="predicted"/>
<dbReference type="Gene3D" id="1.10.1130.10">
    <property type="entry name" value="Flavocytochrome C3, Chain A"/>
    <property type="match status" value="1"/>
</dbReference>
<dbReference type="InterPro" id="IPR012286">
    <property type="entry name" value="Tetrahaem_cytochrome"/>
</dbReference>
<keyword evidence="8" id="KW-0732">Signal</keyword>
<evidence type="ECO:0000256" key="2">
    <source>
        <dbReference type="ARBA" id="ARBA00004196"/>
    </source>
</evidence>
<keyword evidence="6" id="KW-0249">Electron transport</keyword>
<comment type="subcellular location">
    <subcellularLocation>
        <location evidence="2">Cell envelope</location>
    </subcellularLocation>
</comment>
<evidence type="ECO:0000256" key="5">
    <source>
        <dbReference type="ARBA" id="ARBA00022723"/>
    </source>
</evidence>
<evidence type="ECO:0000256" key="1">
    <source>
        <dbReference type="ARBA" id="ARBA00001926"/>
    </source>
</evidence>
<keyword evidence="7" id="KW-0408">Iron</keyword>
<evidence type="ECO:0000313" key="10">
    <source>
        <dbReference type="EMBL" id="MCG5030833.1"/>
    </source>
</evidence>
<feature type="signal peptide" evidence="8">
    <location>
        <begin position="1"/>
        <end position="23"/>
    </location>
</feature>
<evidence type="ECO:0000256" key="6">
    <source>
        <dbReference type="ARBA" id="ARBA00022982"/>
    </source>
</evidence>
<evidence type="ECO:0000259" key="9">
    <source>
        <dbReference type="Pfam" id="PF14537"/>
    </source>
</evidence>
<organism evidence="10 11">
    <name type="scientific">Mesosutterella porci</name>
    <dbReference type="NCBI Taxonomy" id="2915351"/>
    <lineage>
        <taxon>Bacteria</taxon>
        <taxon>Pseudomonadati</taxon>
        <taxon>Pseudomonadota</taxon>
        <taxon>Betaproteobacteria</taxon>
        <taxon>Burkholderiales</taxon>
        <taxon>Sutterellaceae</taxon>
        <taxon>Mesosutterella</taxon>
    </lineage>
</organism>
<keyword evidence="5" id="KW-0479">Metal-binding</keyword>
<dbReference type="EMBL" id="JAKNCT010000005">
    <property type="protein sequence ID" value="MCG5030833.1"/>
    <property type="molecule type" value="Genomic_DNA"/>
</dbReference>
<dbReference type="SUPFAM" id="SSF48695">
    <property type="entry name" value="Multiheme cytochromes"/>
    <property type="match status" value="1"/>
</dbReference>
<evidence type="ECO:0000256" key="4">
    <source>
        <dbReference type="ARBA" id="ARBA00022617"/>
    </source>
</evidence>
<dbReference type="RefSeq" id="WP_237978488.1">
    <property type="nucleotide sequence ID" value="NZ_JAKNCT010000005.1"/>
</dbReference>
<dbReference type="Pfam" id="PF14537">
    <property type="entry name" value="Cytochrom_c3_2"/>
    <property type="match status" value="1"/>
</dbReference>
<protein>
    <submittedName>
        <fullName evidence="10">Cytochrome c3 family protein</fullName>
    </submittedName>
</protein>
<name>A0ABS9MS54_9BURK</name>
<reference evidence="10 11" key="1">
    <citation type="submission" date="2022-02" db="EMBL/GenBank/DDBJ databases">
        <title>Mesosutterella porci, a novel member of the family Sutterellaceae from pig feces.</title>
        <authorList>
            <person name="Wylensek D."/>
            <person name="Clavel T."/>
        </authorList>
    </citation>
    <scope>NUCLEOTIDE SEQUENCE [LARGE SCALE GENOMIC DNA]</scope>
    <source>
        <strain evidence="11">oilRF-744-wt-GAM-9</strain>
    </source>
</reference>